<dbReference type="KEGG" id="vg:77936433"/>
<dbReference type="RefSeq" id="YP_010660437.1">
    <property type="nucleotide sequence ID" value="NC_070877.1"/>
</dbReference>
<name>A0A5B8WGY6_9CAUD</name>
<proteinExistence type="predicted"/>
<dbReference type="EMBL" id="MN183282">
    <property type="protein sequence ID" value="QED11561.1"/>
    <property type="molecule type" value="Genomic_DNA"/>
</dbReference>
<keyword evidence="3" id="KW-1185">Reference proteome</keyword>
<gene>
    <name evidence="2" type="primary">71</name>
    <name evidence="2" type="ORF">SEA_QUI_71</name>
</gene>
<organism evidence="2 3">
    <name type="scientific">Arthrobacter phage Qui</name>
    <dbReference type="NCBI Taxonomy" id="2603260"/>
    <lineage>
        <taxon>Viruses</taxon>
        <taxon>Duplodnaviria</taxon>
        <taxon>Heunggongvirae</taxon>
        <taxon>Uroviricota</taxon>
        <taxon>Caudoviricetes</taxon>
        <taxon>Quivirus</taxon>
        <taxon>Quivirus qui</taxon>
    </lineage>
</organism>
<evidence type="ECO:0000313" key="3">
    <source>
        <dbReference type="Proteomes" id="UP000321915"/>
    </source>
</evidence>
<sequence length="147" mass="16720">MDTIVNIKEKQDLGRALIVLGRKLRDGVDPEVSSETLNTLLSLMSDLPEPEGPQFVRQPKVDGLMELILEWIRNGDPVPTGSDHKTIQNALTKLRRNGQILNIGTARIPKWRLTTPEEQEQIAKEVRDRRKEYDLRRAAQSTNVNSK</sequence>
<protein>
    <submittedName>
        <fullName evidence="2">Uncharacterized protein</fullName>
    </submittedName>
</protein>
<evidence type="ECO:0000256" key="1">
    <source>
        <dbReference type="SAM" id="MobiDB-lite"/>
    </source>
</evidence>
<accession>A0A5B8WGY6</accession>
<reference evidence="2 3" key="1">
    <citation type="submission" date="2019-07" db="EMBL/GenBank/DDBJ databases">
        <authorList>
            <person name="Abdullah A."/>
            <person name="Lima G.C."/>
            <person name="Cuneo C.K."/>
            <person name="Ennest D.C."/>
            <person name="Fritz K.J."/>
            <person name="Johnson B.T."/>
            <person name="Larson S.M."/>
            <person name="Lemunyete M.N."/>
            <person name="Murray M.B."/>
            <person name="Osmond D.E."/>
            <person name="Patras K.A."/>
            <person name="Ransibrahmanakul S."/>
            <person name="Simpson K.A."/>
            <person name="Thull B.S."/>
            <person name="Wetzel S."/>
            <person name="Bonilla J.A."/>
            <person name="Klyczek K."/>
            <person name="Garlena R.A."/>
            <person name="Russell D.A."/>
            <person name="Pope W.H."/>
            <person name="Jacobs-Sera D."/>
            <person name="Hatfull G.F."/>
        </authorList>
    </citation>
    <scope>NUCLEOTIDE SEQUENCE [LARGE SCALE GENOMIC DNA]</scope>
</reference>
<feature type="compositionally biased region" description="Basic and acidic residues" evidence="1">
    <location>
        <begin position="121"/>
        <end position="137"/>
    </location>
</feature>
<dbReference type="GeneID" id="77936433"/>
<feature type="region of interest" description="Disordered" evidence="1">
    <location>
        <begin position="116"/>
        <end position="147"/>
    </location>
</feature>
<dbReference type="Proteomes" id="UP000321915">
    <property type="component" value="Segment"/>
</dbReference>
<evidence type="ECO:0000313" key="2">
    <source>
        <dbReference type="EMBL" id="QED11561.1"/>
    </source>
</evidence>